<name>A0ABS1MCX8_9NOCA</name>
<keyword evidence="2" id="KW-0812">Transmembrane</keyword>
<keyword evidence="4" id="KW-1185">Reference proteome</keyword>
<feature type="region of interest" description="Disordered" evidence="1">
    <location>
        <begin position="62"/>
        <end position="97"/>
    </location>
</feature>
<dbReference type="Proteomes" id="UP000602198">
    <property type="component" value="Unassembled WGS sequence"/>
</dbReference>
<dbReference type="EMBL" id="JAERRJ010000010">
    <property type="protein sequence ID" value="MBL1077895.1"/>
    <property type="molecule type" value="Genomic_DNA"/>
</dbReference>
<keyword evidence="2" id="KW-1133">Transmembrane helix</keyword>
<sequence>MRMNSTALPVLALVVSAWAVIFLAAEPNSLVVLGATVLVALTAAALLTPRARLLAVVAVNSGPPESARRRRRGDYLRQSNPDTAGRPRPRAPGALSA</sequence>
<comment type="caution">
    <text evidence="3">The sequence shown here is derived from an EMBL/GenBank/DDBJ whole genome shotgun (WGS) entry which is preliminary data.</text>
</comment>
<keyword evidence="2" id="KW-0472">Membrane</keyword>
<feature type="transmembrane region" description="Helical" evidence="2">
    <location>
        <begin position="29"/>
        <end position="47"/>
    </location>
</feature>
<dbReference type="InterPro" id="IPR045635">
    <property type="entry name" value="DUF6412"/>
</dbReference>
<proteinExistence type="predicted"/>
<reference evidence="3 4" key="1">
    <citation type="submission" date="2021-01" db="EMBL/GenBank/DDBJ databases">
        <title>WGS of actinomycetes isolated from Thailand.</title>
        <authorList>
            <person name="Thawai C."/>
        </authorList>
    </citation>
    <scope>NUCLEOTIDE SEQUENCE [LARGE SCALE GENOMIC DNA]</scope>
    <source>
        <strain evidence="3 4">LPG 2</strain>
    </source>
</reference>
<dbReference type="Pfam" id="PF19950">
    <property type="entry name" value="DUF6412"/>
    <property type="match status" value="1"/>
</dbReference>
<dbReference type="RefSeq" id="WP_201952632.1">
    <property type="nucleotide sequence ID" value="NZ_JAERRJ010000010.1"/>
</dbReference>
<organism evidence="3 4">
    <name type="scientific">Nocardia acididurans</name>
    <dbReference type="NCBI Taxonomy" id="2802282"/>
    <lineage>
        <taxon>Bacteria</taxon>
        <taxon>Bacillati</taxon>
        <taxon>Actinomycetota</taxon>
        <taxon>Actinomycetes</taxon>
        <taxon>Mycobacteriales</taxon>
        <taxon>Nocardiaceae</taxon>
        <taxon>Nocardia</taxon>
    </lineage>
</organism>
<gene>
    <name evidence="3" type="ORF">JK358_26165</name>
</gene>
<evidence type="ECO:0000256" key="2">
    <source>
        <dbReference type="SAM" id="Phobius"/>
    </source>
</evidence>
<protein>
    <recommendedName>
        <fullName evidence="5">Secreted protein</fullName>
    </recommendedName>
</protein>
<evidence type="ECO:0000313" key="3">
    <source>
        <dbReference type="EMBL" id="MBL1077895.1"/>
    </source>
</evidence>
<evidence type="ECO:0000313" key="4">
    <source>
        <dbReference type="Proteomes" id="UP000602198"/>
    </source>
</evidence>
<evidence type="ECO:0000256" key="1">
    <source>
        <dbReference type="SAM" id="MobiDB-lite"/>
    </source>
</evidence>
<evidence type="ECO:0008006" key="5">
    <source>
        <dbReference type="Google" id="ProtNLM"/>
    </source>
</evidence>
<accession>A0ABS1MCX8</accession>